<dbReference type="AlphaFoldDB" id="A0A917MTH9"/>
<protein>
    <submittedName>
        <fullName evidence="1">Uncharacterized protein</fullName>
    </submittedName>
</protein>
<dbReference type="EMBL" id="BMIB01000001">
    <property type="protein sequence ID" value="GGH62585.1"/>
    <property type="molecule type" value="Genomic_DNA"/>
</dbReference>
<dbReference type="PROSITE" id="PS51318">
    <property type="entry name" value="TAT"/>
    <property type="match status" value="1"/>
</dbReference>
<sequence>MTTRKDFIKTAGLLGMAGIIPPALTATPIEKQAMRVASQWADGSRLVVSAH</sequence>
<comment type="caution">
    <text evidence="1">The sequence shown here is derived from an EMBL/GenBank/DDBJ whole genome shotgun (WGS) entry which is preliminary data.</text>
</comment>
<evidence type="ECO:0000313" key="1">
    <source>
        <dbReference type="EMBL" id="GGH62585.1"/>
    </source>
</evidence>
<organism evidence="1 2">
    <name type="scientific">Filimonas zeae</name>
    <dbReference type="NCBI Taxonomy" id="1737353"/>
    <lineage>
        <taxon>Bacteria</taxon>
        <taxon>Pseudomonadati</taxon>
        <taxon>Bacteroidota</taxon>
        <taxon>Chitinophagia</taxon>
        <taxon>Chitinophagales</taxon>
        <taxon>Chitinophagaceae</taxon>
        <taxon>Filimonas</taxon>
    </lineage>
</organism>
<name>A0A917MTH9_9BACT</name>
<evidence type="ECO:0000313" key="2">
    <source>
        <dbReference type="Proteomes" id="UP000627292"/>
    </source>
</evidence>
<keyword evidence="2" id="KW-1185">Reference proteome</keyword>
<accession>A0A917MTH9</accession>
<dbReference type="RefSeq" id="WP_229687758.1">
    <property type="nucleotide sequence ID" value="NZ_BMIB01000001.1"/>
</dbReference>
<reference evidence="1" key="1">
    <citation type="journal article" date="2014" name="Int. J. Syst. Evol. Microbiol.">
        <title>Complete genome sequence of Corynebacterium casei LMG S-19264T (=DSM 44701T), isolated from a smear-ripened cheese.</title>
        <authorList>
            <consortium name="US DOE Joint Genome Institute (JGI-PGF)"/>
            <person name="Walter F."/>
            <person name="Albersmeier A."/>
            <person name="Kalinowski J."/>
            <person name="Ruckert C."/>
        </authorList>
    </citation>
    <scope>NUCLEOTIDE SEQUENCE</scope>
    <source>
        <strain evidence="1">CGMCC 1.15290</strain>
    </source>
</reference>
<reference evidence="1" key="2">
    <citation type="submission" date="2020-09" db="EMBL/GenBank/DDBJ databases">
        <authorList>
            <person name="Sun Q."/>
            <person name="Zhou Y."/>
        </authorList>
    </citation>
    <scope>NUCLEOTIDE SEQUENCE</scope>
    <source>
        <strain evidence="1">CGMCC 1.15290</strain>
    </source>
</reference>
<proteinExistence type="predicted"/>
<gene>
    <name evidence="1" type="ORF">GCM10011379_12670</name>
</gene>
<dbReference type="Proteomes" id="UP000627292">
    <property type="component" value="Unassembled WGS sequence"/>
</dbReference>
<dbReference type="InterPro" id="IPR006311">
    <property type="entry name" value="TAT_signal"/>
</dbReference>